<evidence type="ECO:0000256" key="1">
    <source>
        <dbReference type="ARBA" id="ARBA00004571"/>
    </source>
</evidence>
<evidence type="ECO:0000256" key="7">
    <source>
        <dbReference type="ARBA" id="ARBA00023237"/>
    </source>
</evidence>
<dbReference type="EMBL" id="CP002545">
    <property type="protein sequence ID" value="ADY50996.1"/>
    <property type="molecule type" value="Genomic_DNA"/>
</dbReference>
<dbReference type="GO" id="GO:0009279">
    <property type="term" value="C:cell outer membrane"/>
    <property type="evidence" value="ECO:0007669"/>
    <property type="project" value="UniProtKB-SubCell"/>
</dbReference>
<evidence type="ECO:0000256" key="6">
    <source>
        <dbReference type="ARBA" id="ARBA00023136"/>
    </source>
</evidence>
<comment type="subcellular location">
    <subcellularLocation>
        <location evidence="1">Cell outer membrane</location>
        <topology evidence="1">Multi-pass membrane protein</topology>
    </subcellularLocation>
</comment>
<reference evidence="9 10" key="1">
    <citation type="journal article" date="2011" name="Stand. Genomic Sci.">
        <title>Complete genome sequence of the gliding, heparinolytic Pedobacter saltans type strain (113).</title>
        <authorList>
            <person name="Liolios K."/>
            <person name="Sikorski J."/>
            <person name="Lu M."/>
            <person name="Nolan M."/>
            <person name="Lapidus A."/>
            <person name="Lucas S."/>
            <person name="Hammon N."/>
            <person name="Deshpande S."/>
            <person name="Cheng J.F."/>
            <person name="Tapia R."/>
            <person name="Han C."/>
            <person name="Goodwin L."/>
            <person name="Pitluck S."/>
            <person name="Huntemann M."/>
            <person name="Ivanova N."/>
            <person name="Pagani I."/>
            <person name="Mavromatis K."/>
            <person name="Ovchinikova G."/>
            <person name="Pati A."/>
            <person name="Chen A."/>
            <person name="Palaniappan K."/>
            <person name="Land M."/>
            <person name="Hauser L."/>
            <person name="Brambilla E.M."/>
            <person name="Kotsyurbenko O."/>
            <person name="Rohde M."/>
            <person name="Tindall B.J."/>
            <person name="Abt B."/>
            <person name="Goker M."/>
            <person name="Detter J.C."/>
            <person name="Woyke T."/>
            <person name="Bristow J."/>
            <person name="Eisen J.A."/>
            <person name="Markowitz V."/>
            <person name="Hugenholtz P."/>
            <person name="Klenk H.P."/>
            <person name="Kyrpides N.C."/>
        </authorList>
    </citation>
    <scope>NUCLEOTIDE SEQUENCE [LARGE SCALE GENOMIC DNA]</scope>
    <source>
        <strain evidence="10">ATCC 51119 / DSM 12145 / JCM 21818 / LMG 10337 / NBRC 100064 / NCIMB 13643</strain>
    </source>
</reference>
<evidence type="ECO:0000313" key="10">
    <source>
        <dbReference type="Proteomes" id="UP000000310"/>
    </source>
</evidence>
<keyword evidence="6" id="KW-0472">Membrane</keyword>
<comment type="similarity">
    <text evidence="2">Belongs to the OmpP1/FadL family.</text>
</comment>
<feature type="signal peptide" evidence="8">
    <location>
        <begin position="1"/>
        <end position="22"/>
    </location>
</feature>
<keyword evidence="5 8" id="KW-0732">Signal</keyword>
<dbReference type="OrthoDB" id="9765571at2"/>
<dbReference type="SUPFAM" id="SSF56935">
    <property type="entry name" value="Porins"/>
    <property type="match status" value="1"/>
</dbReference>
<evidence type="ECO:0000256" key="2">
    <source>
        <dbReference type="ARBA" id="ARBA00008163"/>
    </source>
</evidence>
<keyword evidence="10" id="KW-1185">Reference proteome</keyword>
<evidence type="ECO:0000256" key="4">
    <source>
        <dbReference type="ARBA" id="ARBA00022692"/>
    </source>
</evidence>
<sequence>MKLTNILGLLLVAGASSQQAFAQYEGDALKFSGTESSTTARFGALGGQQTSMGGDLSSIYGNPAGLGMFSRSEFAFTVGLNNYKNKSEFLGQSTSSSVFNPTINNIGIVFHSPVSKFGDNTKKGLVAVNYGIGYQKNNFFKNKIRFSGVTFENGLGDYLAEAANRDGASDPEKLSDNIVYGGWQGYLFDQDNTGKYAPNTYSDGDQNMNILRSGGQSNLDLSFGLNFGNNVYVGAGVGIASLNYKSQETLNESSLFADNGSPYNVDFLKSYNTEGSGVNFKIGAILKPVNELRLGLSLETPTYYDLTDTYYERIDFLNTFNTSVSQDQDFNFNYNLRTPLKLNGGISYIFGQKGFISADVNFVDYSTIKFTSNESATDRNVNNYIQNNYKDVVNFGVGAEYKVSNEFAVRAGYRHMGDPYVKSSVDNSVNRYSGGFGYRVGNYSIDAAVMVYDNKDGYSAYTLSGGNEPYADITKTTTRVSLTFGARF</sequence>
<evidence type="ECO:0000256" key="5">
    <source>
        <dbReference type="ARBA" id="ARBA00022729"/>
    </source>
</evidence>
<dbReference type="Pfam" id="PF03349">
    <property type="entry name" value="Toluene_X"/>
    <property type="match status" value="1"/>
</dbReference>
<dbReference type="AlphaFoldDB" id="F0S5S5"/>
<dbReference type="KEGG" id="psn:Pedsa_0414"/>
<proteinExistence type="inferred from homology"/>
<protein>
    <submittedName>
        <fullName evidence="9">Membrane protein involved in aromatic hydrocarbon degradation</fullName>
    </submittedName>
</protein>
<feature type="chain" id="PRO_5003259970" evidence="8">
    <location>
        <begin position="23"/>
        <end position="488"/>
    </location>
</feature>
<keyword evidence="3" id="KW-1134">Transmembrane beta strand</keyword>
<dbReference type="eggNOG" id="COG2067">
    <property type="taxonomic scope" value="Bacteria"/>
</dbReference>
<organism evidence="9 10">
    <name type="scientific">Pseudopedobacter saltans (strain ATCC 51119 / DSM 12145 / JCM 21818 / CCUG 39354 / LMG 10337 / NBRC 100064 / NCIMB 13643)</name>
    <name type="common">Pedobacter saltans</name>
    <dbReference type="NCBI Taxonomy" id="762903"/>
    <lineage>
        <taxon>Bacteria</taxon>
        <taxon>Pseudomonadati</taxon>
        <taxon>Bacteroidota</taxon>
        <taxon>Sphingobacteriia</taxon>
        <taxon>Sphingobacteriales</taxon>
        <taxon>Sphingobacteriaceae</taxon>
        <taxon>Pseudopedobacter</taxon>
    </lineage>
</organism>
<reference evidence="10" key="2">
    <citation type="submission" date="2011-02" db="EMBL/GenBank/DDBJ databases">
        <title>The complete genome of Pedobacter saltans DSM 12145.</title>
        <authorList>
            <consortium name="US DOE Joint Genome Institute (JGI-PGF)"/>
            <person name="Lucas S."/>
            <person name="Copeland A."/>
            <person name="Lapidus A."/>
            <person name="Bruce D."/>
            <person name="Goodwin L."/>
            <person name="Pitluck S."/>
            <person name="Kyrpides N."/>
            <person name="Mavromatis K."/>
            <person name="Pagani I."/>
            <person name="Ivanova N."/>
            <person name="Ovchinnikova G."/>
            <person name="Lu M."/>
            <person name="Detter J.C."/>
            <person name="Han C."/>
            <person name="Land M."/>
            <person name="Hauser L."/>
            <person name="Markowitz V."/>
            <person name="Cheng J.-F."/>
            <person name="Hugenholtz P."/>
            <person name="Woyke T."/>
            <person name="Wu D."/>
            <person name="Tindall B."/>
            <person name="Pomrenke H.G."/>
            <person name="Brambilla E."/>
            <person name="Klenk H.-P."/>
            <person name="Eisen J.A."/>
        </authorList>
    </citation>
    <scope>NUCLEOTIDE SEQUENCE [LARGE SCALE GENOMIC DNA]</scope>
    <source>
        <strain evidence="10">ATCC 51119 / DSM 12145 / JCM 21818 / LMG 10337 / NBRC 100064 / NCIMB 13643</strain>
    </source>
</reference>
<dbReference type="Gene3D" id="2.40.160.60">
    <property type="entry name" value="Outer membrane protein transport protein (OMPP1/FadL/TodX)"/>
    <property type="match status" value="1"/>
</dbReference>
<evidence type="ECO:0000313" key="9">
    <source>
        <dbReference type="EMBL" id="ADY50996.1"/>
    </source>
</evidence>
<name>F0S5S5_PSESL</name>
<dbReference type="Proteomes" id="UP000000310">
    <property type="component" value="Chromosome"/>
</dbReference>
<dbReference type="HOGENOM" id="CLU_034649_0_0_10"/>
<accession>F0S5S5</accession>
<dbReference type="InterPro" id="IPR005017">
    <property type="entry name" value="OMPP1/FadL/TodX"/>
</dbReference>
<keyword evidence="4" id="KW-0812">Transmembrane</keyword>
<dbReference type="RefSeq" id="WP_013631499.1">
    <property type="nucleotide sequence ID" value="NC_015177.1"/>
</dbReference>
<keyword evidence="7" id="KW-0998">Cell outer membrane</keyword>
<gene>
    <name evidence="9" type="ordered locus">Pedsa_0414</name>
</gene>
<evidence type="ECO:0000256" key="3">
    <source>
        <dbReference type="ARBA" id="ARBA00022452"/>
    </source>
</evidence>
<evidence type="ECO:0000256" key="8">
    <source>
        <dbReference type="SAM" id="SignalP"/>
    </source>
</evidence>
<dbReference type="STRING" id="762903.Pedsa_0414"/>
<dbReference type="GO" id="GO:0015483">
    <property type="term" value="F:long-chain fatty acid transporting porin activity"/>
    <property type="evidence" value="ECO:0007669"/>
    <property type="project" value="TreeGrafter"/>
</dbReference>
<dbReference type="PANTHER" id="PTHR35093:SF8">
    <property type="entry name" value="OUTER MEMBRANE PROTEIN NMB0088-RELATED"/>
    <property type="match status" value="1"/>
</dbReference>
<dbReference type="PANTHER" id="PTHR35093">
    <property type="entry name" value="OUTER MEMBRANE PROTEIN NMB0088-RELATED"/>
    <property type="match status" value="1"/>
</dbReference>